<dbReference type="Pfam" id="PF00395">
    <property type="entry name" value="SLH"/>
    <property type="match status" value="1"/>
</dbReference>
<dbReference type="InterPro" id="IPR001119">
    <property type="entry name" value="SLH_dom"/>
</dbReference>
<dbReference type="EMBL" id="ACKP02000027">
    <property type="protein sequence ID" value="EEX77115.1"/>
    <property type="molecule type" value="Genomic_DNA"/>
</dbReference>
<dbReference type="PANTHER" id="PTHR43308">
    <property type="entry name" value="OUTER MEMBRANE PROTEIN ALPHA-RELATED"/>
    <property type="match status" value="1"/>
</dbReference>
<dbReference type="AlphaFoldDB" id="C9LVF2"/>
<keyword evidence="1" id="KW-0732">Signal</keyword>
<evidence type="ECO:0000259" key="2">
    <source>
        <dbReference type="PROSITE" id="PS51272"/>
    </source>
</evidence>
<dbReference type="SUPFAM" id="SSF56935">
    <property type="entry name" value="Porins"/>
    <property type="match status" value="1"/>
</dbReference>
<accession>C9LVF2</accession>
<sequence length="476" mass="53894">MMKEEDASYGKEGTGMRFYKKRTALLALAFAALSATAFAADGADSFSDVPKDHWSYEALDYLAKNGVIEGYTDGTFQGNRTMSRYEMAAITARAMQASNLDIGARSVLEKLEKEYGSELAALRAQVEQNTEDIRKNREAIERFKVHGFVRTQYDYDKNTDADTLDRSANRFYMDLRLDMKVNDIWTVKAQSETNRHYNNGHLRSENALGTDTWQQTWSGHDGNFQRIWVEAQQDGRWLNLGRAWRGLGFQNVLFGNESDGFQFGIPIKGTNLTASGFWMASTGAGNKESLYGVGLWGAVGHNFDINVAYARSSLGKNESYTSGLIDHYEADPVTHRVFPVYRDNDRTNPRSYGYVVSAATNVAKNVRVIGDYVQTDADEQNKSVALRLNYKGTKLDDVGSFGVYARYVRYGANGWLAGDDEWGSTWNGTKGWIVGFKYVPWKNVEWETLFSRQKRDYGTSAEYNRSLLRTQLDYHF</sequence>
<evidence type="ECO:0000256" key="1">
    <source>
        <dbReference type="SAM" id="SignalP"/>
    </source>
</evidence>
<gene>
    <name evidence="3" type="ORF">SELSPUOL_01445</name>
</gene>
<dbReference type="OrthoDB" id="5845122at2"/>
<dbReference type="PROSITE" id="PS51272">
    <property type="entry name" value="SLH"/>
    <property type="match status" value="1"/>
</dbReference>
<name>C9LVF2_SELS3</name>
<dbReference type="eggNOG" id="COG3203">
    <property type="taxonomic scope" value="Bacteria"/>
</dbReference>
<protein>
    <recommendedName>
        <fullName evidence="2">SLH domain-containing protein</fullName>
    </recommendedName>
</protein>
<feature type="domain" description="SLH" evidence="2">
    <location>
        <begin position="42"/>
        <end position="105"/>
    </location>
</feature>
<dbReference type="STRING" id="546271.Selsp_0109"/>
<feature type="chain" id="PRO_5002999579" description="SLH domain-containing protein" evidence="1">
    <location>
        <begin position="40"/>
        <end position="476"/>
    </location>
</feature>
<evidence type="ECO:0000313" key="4">
    <source>
        <dbReference type="Proteomes" id="UP000003505"/>
    </source>
</evidence>
<dbReference type="PANTHER" id="PTHR43308:SF1">
    <property type="entry name" value="OUTER MEMBRANE PROTEIN ALPHA"/>
    <property type="match status" value="1"/>
</dbReference>
<dbReference type="Proteomes" id="UP000003505">
    <property type="component" value="Unassembled WGS sequence"/>
</dbReference>
<dbReference type="InterPro" id="IPR051465">
    <property type="entry name" value="Cell_Envelope_Struct_Comp"/>
</dbReference>
<comment type="caution">
    <text evidence="3">The sequence shown here is derived from an EMBL/GenBank/DDBJ whole genome shotgun (WGS) entry which is preliminary data.</text>
</comment>
<organism evidence="3 4">
    <name type="scientific">Selenomonas sputigena (strain ATCC 35185 / DSM 20758 / CCUG 44933 / VPI D19B-28)</name>
    <dbReference type="NCBI Taxonomy" id="546271"/>
    <lineage>
        <taxon>Bacteria</taxon>
        <taxon>Bacillati</taxon>
        <taxon>Bacillota</taxon>
        <taxon>Negativicutes</taxon>
        <taxon>Selenomonadales</taxon>
        <taxon>Selenomonadaceae</taxon>
        <taxon>Selenomonas</taxon>
    </lineage>
</organism>
<reference evidence="3 4" key="1">
    <citation type="submission" date="2009-09" db="EMBL/GenBank/DDBJ databases">
        <authorList>
            <person name="Weinstock G."/>
            <person name="Sodergren E."/>
            <person name="Clifton S."/>
            <person name="Fulton L."/>
            <person name="Fulton B."/>
            <person name="Courtney L."/>
            <person name="Fronick C."/>
            <person name="Harrison M."/>
            <person name="Strong C."/>
            <person name="Farmer C."/>
            <person name="Delahaunty K."/>
            <person name="Markovic C."/>
            <person name="Hall O."/>
            <person name="Minx P."/>
            <person name="Tomlinson C."/>
            <person name="Mitreva M."/>
            <person name="Nelson J."/>
            <person name="Hou S."/>
            <person name="Wollam A."/>
            <person name="Pepin K.H."/>
            <person name="Johnson M."/>
            <person name="Bhonagiri V."/>
            <person name="Nash W.E."/>
            <person name="Warren W."/>
            <person name="Chinwalla A."/>
            <person name="Mardis E.R."/>
            <person name="Wilson R.K."/>
        </authorList>
    </citation>
    <scope>NUCLEOTIDE SEQUENCE [LARGE SCALE GENOMIC DNA]</scope>
    <source>
        <strain evidence="4">ATCC 35185 / DSM 20758 / VPI D19B-28</strain>
    </source>
</reference>
<proteinExistence type="predicted"/>
<dbReference type="TCDB" id="1.B.23.1.3">
    <property type="family name" value="the cyanobacterial porin (cbp) family"/>
</dbReference>
<evidence type="ECO:0000313" key="3">
    <source>
        <dbReference type="EMBL" id="EEX77115.1"/>
    </source>
</evidence>
<feature type="signal peptide" evidence="1">
    <location>
        <begin position="1"/>
        <end position="39"/>
    </location>
</feature>